<accession>A0AAV3F1R7</accession>
<proteinExistence type="predicted"/>
<evidence type="ECO:0000313" key="1">
    <source>
        <dbReference type="EMBL" id="EHO09921.1"/>
    </source>
</evidence>
<dbReference type="RefSeq" id="WP_006263831.1">
    <property type="nucleotide sequence ID" value="NZ_JH590838.1"/>
</dbReference>
<dbReference type="SUPFAM" id="SSF53756">
    <property type="entry name" value="UDP-Glycosyltransferase/glycogen phosphorylase"/>
    <property type="match status" value="1"/>
</dbReference>
<sequence>MKRILVLSHVVFPVNNARVNRTIELVKELSNRGYVIELAACLGSYDYNNFSKENNVKISNLGDNFFHIYNSDDNIQKQNFFVKYLRLCVRPFFDLRDLELSYFSYKFLKKNRKYDVVISIAPPHALNWGISLFKTFNPNTVFKWIADCGDPYYKNPFHKYPLPFYFKFIEKWFCRRVDKIVIPVEIGKEGYFEEFHSKISVIPQGVDFKQFKLTPFVENSVITFVYAGAIYPGKRDPFLFLEFLCSLEYDFVFKIYCNNLSLLTKYKEKLGSKLELYEYVDRVELVNVLSKADFLVNILNEGTVQSPSKLIDYGLSQRPILNIDSKVLDKEKIEEFFKRDYRNSFVVPNLQDYSIDNVVDKFIECF</sequence>
<comment type="caution">
    <text evidence="1">The sequence shown here is derived from an EMBL/GenBank/DDBJ whole genome shotgun (WGS) entry which is preliminary data.</text>
</comment>
<dbReference type="Gene3D" id="3.40.50.2000">
    <property type="entry name" value="Glycogen Phosphorylase B"/>
    <property type="match status" value="1"/>
</dbReference>
<reference evidence="1 2" key="1">
    <citation type="submission" date="2011-11" db="EMBL/GenBank/DDBJ databases">
        <title>The Genome Sequence of Myroides odoratimimus CIP 101113.</title>
        <authorList>
            <person name="Earl A."/>
            <person name="Ward D."/>
            <person name="Feldgarden M."/>
            <person name="Gevers D."/>
            <person name="Huys G."/>
            <person name="Young S.K."/>
            <person name="Zeng Q."/>
            <person name="Gargeya S."/>
            <person name="Fitzgerald M."/>
            <person name="Haas B."/>
            <person name="Abouelleil A."/>
            <person name="Alvarado L."/>
            <person name="Arachchi H.M."/>
            <person name="Berlin A."/>
            <person name="Brown A."/>
            <person name="Chapman S.B."/>
            <person name="Chen Z."/>
            <person name="Dunbar C."/>
            <person name="Freedman E."/>
            <person name="Gearin G."/>
            <person name="Goldberg J."/>
            <person name="Griggs A."/>
            <person name="Gujja S."/>
            <person name="Heiman D."/>
            <person name="Howarth C."/>
            <person name="Larson L."/>
            <person name="Lui A."/>
            <person name="MacDonald P.J.P."/>
            <person name="Montmayeur A."/>
            <person name="Murphy C."/>
            <person name="Neiman D."/>
            <person name="Pearson M."/>
            <person name="Priest M."/>
            <person name="Roberts A."/>
            <person name="Saif S."/>
            <person name="Shea T."/>
            <person name="Shenoy N."/>
            <person name="Sisk P."/>
            <person name="Stolte C."/>
            <person name="Sykes S."/>
            <person name="Wortman J."/>
            <person name="Nusbaum C."/>
            <person name="Birren B."/>
        </authorList>
    </citation>
    <scope>NUCLEOTIDE SEQUENCE [LARGE SCALE GENOMIC DNA]</scope>
    <source>
        <strain evidence="1 2">CIP 101113</strain>
    </source>
</reference>
<dbReference type="EMBL" id="AGEE01000027">
    <property type="protein sequence ID" value="EHO09921.1"/>
    <property type="molecule type" value="Genomic_DNA"/>
</dbReference>
<organism evidence="1 2">
    <name type="scientific">Myroides odoratimimus CIP 101113</name>
    <dbReference type="NCBI Taxonomy" id="883154"/>
    <lineage>
        <taxon>Bacteria</taxon>
        <taxon>Pseudomonadati</taxon>
        <taxon>Bacteroidota</taxon>
        <taxon>Flavobacteriia</taxon>
        <taxon>Flavobacteriales</taxon>
        <taxon>Flavobacteriaceae</taxon>
        <taxon>Myroides</taxon>
    </lineage>
</organism>
<evidence type="ECO:0008006" key="3">
    <source>
        <dbReference type="Google" id="ProtNLM"/>
    </source>
</evidence>
<name>A0AAV3F1R7_9FLAO</name>
<gene>
    <name evidence="1" type="ORF">HMPREF9715_02222</name>
</gene>
<protein>
    <recommendedName>
        <fullName evidence="3">Glycosyltransferase subfamily 4-like N-terminal domain-containing protein</fullName>
    </recommendedName>
</protein>
<dbReference type="AlphaFoldDB" id="A0AAV3F1R7"/>
<dbReference type="Proteomes" id="UP000004834">
    <property type="component" value="Unassembled WGS sequence"/>
</dbReference>
<evidence type="ECO:0000313" key="2">
    <source>
        <dbReference type="Proteomes" id="UP000004834"/>
    </source>
</evidence>